<dbReference type="Gene3D" id="3.30.870.10">
    <property type="entry name" value="Endonuclease Chain A"/>
    <property type="match status" value="1"/>
</dbReference>
<keyword evidence="6" id="KW-0443">Lipid metabolism</keyword>
<evidence type="ECO:0000256" key="7">
    <source>
        <dbReference type="SAM" id="SignalP"/>
    </source>
</evidence>
<dbReference type="InterPro" id="IPR051406">
    <property type="entry name" value="PLD_domain"/>
</dbReference>
<dbReference type="InterPro" id="IPR001736">
    <property type="entry name" value="PLipase_D/transphosphatidylase"/>
</dbReference>
<dbReference type="PROSITE" id="PS50035">
    <property type="entry name" value="PLD"/>
    <property type="match status" value="1"/>
</dbReference>
<organism evidence="9 10">
    <name type="scientific">Variovorax rhizosphaerae</name>
    <dbReference type="NCBI Taxonomy" id="1836200"/>
    <lineage>
        <taxon>Bacteria</taxon>
        <taxon>Pseudomonadati</taxon>
        <taxon>Pseudomonadota</taxon>
        <taxon>Betaproteobacteria</taxon>
        <taxon>Burkholderiales</taxon>
        <taxon>Comamonadaceae</taxon>
        <taxon>Variovorax</taxon>
    </lineage>
</organism>
<gene>
    <name evidence="9" type="ORF">WKW82_29495</name>
</gene>
<evidence type="ECO:0000313" key="9">
    <source>
        <dbReference type="EMBL" id="MEJ8850808.1"/>
    </source>
</evidence>
<evidence type="ECO:0000256" key="5">
    <source>
        <dbReference type="ARBA" id="ARBA00022963"/>
    </source>
</evidence>
<dbReference type="PANTHER" id="PTHR43856">
    <property type="entry name" value="CARDIOLIPIN HYDROLASE"/>
    <property type="match status" value="1"/>
</dbReference>
<keyword evidence="10" id="KW-1185">Reference proteome</keyword>
<feature type="signal peptide" evidence="7">
    <location>
        <begin position="1"/>
        <end position="20"/>
    </location>
</feature>
<reference evidence="9 10" key="1">
    <citation type="submission" date="2024-03" db="EMBL/GenBank/DDBJ databases">
        <title>Novel species of the genus Variovorax.</title>
        <authorList>
            <person name="Liu Q."/>
            <person name="Xin Y.-H."/>
        </authorList>
    </citation>
    <scope>NUCLEOTIDE SEQUENCE [LARGE SCALE GENOMIC DNA]</scope>
    <source>
        <strain evidence="9 10">KACC 18900</strain>
    </source>
</reference>
<proteinExistence type="inferred from homology"/>
<evidence type="ECO:0000256" key="2">
    <source>
        <dbReference type="ARBA" id="ARBA00008664"/>
    </source>
</evidence>
<feature type="domain" description="PLD phosphodiesterase" evidence="8">
    <location>
        <begin position="118"/>
        <end position="145"/>
    </location>
</feature>
<keyword evidence="5" id="KW-0442">Lipid degradation</keyword>
<dbReference type="SUPFAM" id="SSF56024">
    <property type="entry name" value="Phospholipase D/nuclease"/>
    <property type="match status" value="1"/>
</dbReference>
<comment type="catalytic activity">
    <reaction evidence="1">
        <text>a 1,2-diacyl-sn-glycero-3-phosphocholine + H2O = a 1,2-diacyl-sn-glycero-3-phosphate + choline + H(+)</text>
        <dbReference type="Rhea" id="RHEA:14445"/>
        <dbReference type="ChEBI" id="CHEBI:15354"/>
        <dbReference type="ChEBI" id="CHEBI:15377"/>
        <dbReference type="ChEBI" id="CHEBI:15378"/>
        <dbReference type="ChEBI" id="CHEBI:57643"/>
        <dbReference type="ChEBI" id="CHEBI:58608"/>
        <dbReference type="EC" id="3.1.4.4"/>
    </reaction>
</comment>
<accession>A0ABU8WVM4</accession>
<evidence type="ECO:0000256" key="3">
    <source>
        <dbReference type="ARBA" id="ARBA00012027"/>
    </source>
</evidence>
<dbReference type="InterPro" id="IPR025202">
    <property type="entry name" value="PLD-like_dom"/>
</dbReference>
<protein>
    <recommendedName>
        <fullName evidence="3">phospholipase D</fullName>
        <ecNumber evidence="3">3.1.4.4</ecNumber>
    </recommendedName>
</protein>
<dbReference type="SMART" id="SM00155">
    <property type="entry name" value="PLDc"/>
    <property type="match status" value="1"/>
</dbReference>
<evidence type="ECO:0000313" key="10">
    <source>
        <dbReference type="Proteomes" id="UP001385892"/>
    </source>
</evidence>
<name>A0ABU8WVM4_9BURK</name>
<dbReference type="RefSeq" id="WP_340346263.1">
    <property type="nucleotide sequence ID" value="NZ_JBBKZT010000017.1"/>
</dbReference>
<evidence type="ECO:0000256" key="1">
    <source>
        <dbReference type="ARBA" id="ARBA00000798"/>
    </source>
</evidence>
<evidence type="ECO:0000256" key="6">
    <source>
        <dbReference type="ARBA" id="ARBA00023098"/>
    </source>
</evidence>
<dbReference type="PROSITE" id="PS51257">
    <property type="entry name" value="PROKAR_LIPOPROTEIN"/>
    <property type="match status" value="1"/>
</dbReference>
<dbReference type="CDD" id="cd09170">
    <property type="entry name" value="PLDc_Nuc"/>
    <property type="match status" value="1"/>
</dbReference>
<comment type="similarity">
    <text evidence="2">Belongs to the phospholipase D family.</text>
</comment>
<comment type="caution">
    <text evidence="9">The sequence shown here is derived from an EMBL/GenBank/DDBJ whole genome shotgun (WGS) entry which is preliminary data.</text>
</comment>
<sequence>MRTLINTLVVVALTATTSCATQPPPAVAAASAPRIEVAFSPGGGSEALVVKVLDSARLFIRLAAYSFTSPAVVRGLMDAQRRGVDVKVLVDDRGNRGKSSIAAMNLIAGAGIPIRATSYAIHHDKYIVVDGKHTETGSFNYSQAAAKSNSEDVLVVWDNASVAGRYLAHWENRWAQGFAVESSF</sequence>
<keyword evidence="7" id="KW-0732">Signal</keyword>
<feature type="chain" id="PRO_5045727286" description="phospholipase D" evidence="7">
    <location>
        <begin position="21"/>
        <end position="184"/>
    </location>
</feature>
<keyword evidence="4" id="KW-0378">Hydrolase</keyword>
<evidence type="ECO:0000259" key="8">
    <source>
        <dbReference type="PROSITE" id="PS50035"/>
    </source>
</evidence>
<evidence type="ECO:0000256" key="4">
    <source>
        <dbReference type="ARBA" id="ARBA00022801"/>
    </source>
</evidence>
<dbReference type="EMBL" id="JBBKZT010000017">
    <property type="protein sequence ID" value="MEJ8850808.1"/>
    <property type="molecule type" value="Genomic_DNA"/>
</dbReference>
<dbReference type="EC" id="3.1.4.4" evidence="3"/>
<dbReference type="Proteomes" id="UP001385892">
    <property type="component" value="Unassembled WGS sequence"/>
</dbReference>
<dbReference type="PANTHER" id="PTHR43856:SF1">
    <property type="entry name" value="MITOCHONDRIAL CARDIOLIPIN HYDROLASE"/>
    <property type="match status" value="1"/>
</dbReference>
<dbReference type="Pfam" id="PF13091">
    <property type="entry name" value="PLDc_2"/>
    <property type="match status" value="1"/>
</dbReference>